<accession>A0A0S7ESU1</accession>
<dbReference type="EMBL" id="GBYX01475216">
    <property type="protein sequence ID" value="JAO06459.1"/>
    <property type="molecule type" value="Transcribed_RNA"/>
</dbReference>
<gene>
    <name evidence="1" type="primary">PPUP7773</name>
</gene>
<proteinExistence type="predicted"/>
<protein>
    <submittedName>
        <fullName evidence="1">PPUP7773</fullName>
    </submittedName>
</protein>
<reference evidence="1" key="1">
    <citation type="submission" date="2014-12" db="EMBL/GenBank/DDBJ databases">
        <title>Parallel Evolution in Life History Adaptation Evident in the Tissue-Specific Poeciliopsis prolifica transcriptome.</title>
        <authorList>
            <person name="Jue N.K."/>
            <person name="Foley R.J."/>
            <person name="Obergfell C."/>
            <person name="Reznick D.N."/>
            <person name="O'Neill R.J."/>
            <person name="O'Neill M.J."/>
        </authorList>
    </citation>
    <scope>NUCLEOTIDE SEQUENCE</scope>
</reference>
<sequence>MCRSKTEGENTVEIHQRLPVIQFDVKQLFHNCPLLHTSHKHNTQCIHWEFEPPTLHPSWSEGRMELNTRQCKQKISPTVGLVTVGSPAYGMANQLTHLNQLVELLPLRFIKF</sequence>
<organism evidence="1">
    <name type="scientific">Poeciliopsis prolifica</name>
    <name type="common">blackstripe livebearer</name>
    <dbReference type="NCBI Taxonomy" id="188132"/>
    <lineage>
        <taxon>Eukaryota</taxon>
        <taxon>Metazoa</taxon>
        <taxon>Chordata</taxon>
        <taxon>Craniata</taxon>
        <taxon>Vertebrata</taxon>
        <taxon>Euteleostomi</taxon>
        <taxon>Actinopterygii</taxon>
        <taxon>Neopterygii</taxon>
        <taxon>Teleostei</taxon>
        <taxon>Neoteleostei</taxon>
        <taxon>Acanthomorphata</taxon>
        <taxon>Ovalentaria</taxon>
        <taxon>Atherinomorphae</taxon>
        <taxon>Cyprinodontiformes</taxon>
        <taxon>Poeciliidae</taxon>
        <taxon>Poeciliinae</taxon>
        <taxon>Poeciliopsis</taxon>
    </lineage>
</organism>
<name>A0A0S7ESU1_9TELE</name>
<evidence type="ECO:0000313" key="1">
    <source>
        <dbReference type="EMBL" id="JAO06459.1"/>
    </source>
</evidence>
<dbReference type="AlphaFoldDB" id="A0A0S7ESU1"/>